<comment type="subunit">
    <text evidence="6">Homotetramer, a dimer of dimers. One homotetramer interacts with 1 SecA dimer.</text>
</comment>
<dbReference type="STRING" id="1266925.GCA_000619905_00583"/>
<dbReference type="AlphaFoldDB" id="A0A1I4XTD0"/>
<dbReference type="GO" id="GO:0006457">
    <property type="term" value="P:protein folding"/>
    <property type="evidence" value="ECO:0007669"/>
    <property type="project" value="UniProtKB-UniRule"/>
</dbReference>
<dbReference type="NCBIfam" id="NF004394">
    <property type="entry name" value="PRK05751.1-5"/>
    <property type="match status" value="1"/>
</dbReference>
<dbReference type="NCBIfam" id="NF004392">
    <property type="entry name" value="PRK05751.1-3"/>
    <property type="match status" value="1"/>
</dbReference>
<dbReference type="PRINTS" id="PR01594">
    <property type="entry name" value="SECBCHAPRONE"/>
</dbReference>
<comment type="subcellular location">
    <subcellularLocation>
        <location evidence="6">Cytoplasm</location>
    </subcellularLocation>
</comment>
<dbReference type="SUPFAM" id="SSF54611">
    <property type="entry name" value="SecB-like"/>
    <property type="match status" value="1"/>
</dbReference>
<keyword evidence="4 6" id="KW-0811">Translocation</keyword>
<dbReference type="GO" id="GO:0051262">
    <property type="term" value="P:protein tetramerization"/>
    <property type="evidence" value="ECO:0007669"/>
    <property type="project" value="InterPro"/>
</dbReference>
<dbReference type="GO" id="GO:0005737">
    <property type="term" value="C:cytoplasm"/>
    <property type="evidence" value="ECO:0007669"/>
    <property type="project" value="UniProtKB-SubCell"/>
</dbReference>
<dbReference type="InterPro" id="IPR003708">
    <property type="entry name" value="SecB"/>
</dbReference>
<gene>
    <name evidence="6" type="primary">secB</name>
    <name evidence="7" type="ORF">SAMN05216386_0298</name>
</gene>
<evidence type="ECO:0000313" key="7">
    <source>
        <dbReference type="EMBL" id="SFN29027.1"/>
    </source>
</evidence>
<dbReference type="Proteomes" id="UP000183107">
    <property type="component" value="Unassembled WGS sequence"/>
</dbReference>
<keyword evidence="3 6" id="KW-0653">Protein transport</keyword>
<dbReference type="RefSeq" id="WP_371265515.1">
    <property type="nucleotide sequence ID" value="NZ_FOVJ01000001.1"/>
</dbReference>
<dbReference type="InterPro" id="IPR035958">
    <property type="entry name" value="SecB-like_sf"/>
</dbReference>
<name>A0A1I4XTD0_9PROT</name>
<evidence type="ECO:0000256" key="6">
    <source>
        <dbReference type="HAMAP-Rule" id="MF_00821"/>
    </source>
</evidence>
<dbReference type="NCBIfam" id="TIGR00809">
    <property type="entry name" value="secB"/>
    <property type="match status" value="1"/>
</dbReference>
<dbReference type="EMBL" id="FOVJ01000001">
    <property type="protein sequence ID" value="SFN29027.1"/>
    <property type="molecule type" value="Genomic_DNA"/>
</dbReference>
<dbReference type="NCBIfam" id="NF004393">
    <property type="entry name" value="PRK05751.1-4"/>
    <property type="match status" value="1"/>
</dbReference>
<dbReference type="PANTHER" id="PTHR36918">
    <property type="match status" value="1"/>
</dbReference>
<keyword evidence="5 6" id="KW-0143">Chaperone</keyword>
<reference evidence="8" key="1">
    <citation type="submission" date="2016-10" db="EMBL/GenBank/DDBJ databases">
        <authorList>
            <person name="Varghese N."/>
        </authorList>
    </citation>
    <scope>NUCLEOTIDE SEQUENCE [LARGE SCALE GENOMIC DNA]</scope>
    <source>
        <strain evidence="8">Nsp8</strain>
    </source>
</reference>
<dbReference type="PANTHER" id="PTHR36918:SF1">
    <property type="entry name" value="PROTEIN-EXPORT PROTEIN SECB"/>
    <property type="match status" value="1"/>
</dbReference>
<evidence type="ECO:0000313" key="8">
    <source>
        <dbReference type="Proteomes" id="UP000183107"/>
    </source>
</evidence>
<dbReference type="GO" id="GO:0015031">
    <property type="term" value="P:protein transport"/>
    <property type="evidence" value="ECO:0007669"/>
    <property type="project" value="UniProtKB-UniRule"/>
</dbReference>
<evidence type="ECO:0000256" key="4">
    <source>
        <dbReference type="ARBA" id="ARBA00023010"/>
    </source>
</evidence>
<sequence>MEPSMNNEQHQPVFTIEKLYVKDMSLEIPNAPKIFLERETPEVNIQLHTKGERIDEGMYEVLLTITVTAKAKEKTMFLVEVQQAGIFQIRHVPETEMDPVLGIACPNILFPYLREAVSDIITRAGFHAVILNPVNFEALYYQGKQQAEQKATAPEKTEETQKVTH</sequence>
<evidence type="ECO:0000256" key="2">
    <source>
        <dbReference type="ARBA" id="ARBA00022448"/>
    </source>
</evidence>
<evidence type="ECO:0000256" key="1">
    <source>
        <dbReference type="ARBA" id="ARBA00009990"/>
    </source>
</evidence>
<keyword evidence="6" id="KW-0963">Cytoplasm</keyword>
<dbReference type="Gene3D" id="3.10.420.10">
    <property type="entry name" value="SecB-like"/>
    <property type="match status" value="1"/>
</dbReference>
<dbReference type="HAMAP" id="MF_00821">
    <property type="entry name" value="SecB"/>
    <property type="match status" value="1"/>
</dbReference>
<keyword evidence="8" id="KW-1185">Reference proteome</keyword>
<protein>
    <recommendedName>
        <fullName evidence="6">Protein-export protein SecB</fullName>
    </recommendedName>
</protein>
<comment type="function">
    <text evidence="6">One of the proteins required for the normal export of preproteins out of the cell cytoplasm. It is a molecular chaperone that binds to a subset of precursor proteins, maintaining them in a translocation-competent state. It also specifically binds to its receptor SecA.</text>
</comment>
<evidence type="ECO:0000256" key="3">
    <source>
        <dbReference type="ARBA" id="ARBA00022927"/>
    </source>
</evidence>
<keyword evidence="2 6" id="KW-0813">Transport</keyword>
<accession>A0A1I4XTD0</accession>
<comment type="similarity">
    <text evidence="1 6">Belongs to the SecB family.</text>
</comment>
<evidence type="ECO:0000256" key="5">
    <source>
        <dbReference type="ARBA" id="ARBA00023186"/>
    </source>
</evidence>
<dbReference type="Pfam" id="PF02556">
    <property type="entry name" value="SecB"/>
    <property type="match status" value="1"/>
</dbReference>
<organism evidence="7 8">
    <name type="scientific">Nitrosospira briensis</name>
    <dbReference type="NCBI Taxonomy" id="35799"/>
    <lineage>
        <taxon>Bacteria</taxon>
        <taxon>Pseudomonadati</taxon>
        <taxon>Pseudomonadota</taxon>
        <taxon>Betaproteobacteria</taxon>
        <taxon>Nitrosomonadales</taxon>
        <taxon>Nitrosomonadaceae</taxon>
        <taxon>Nitrosospira</taxon>
    </lineage>
</organism>
<proteinExistence type="inferred from homology"/>
<dbReference type="GO" id="GO:0051082">
    <property type="term" value="F:unfolded protein binding"/>
    <property type="evidence" value="ECO:0007669"/>
    <property type="project" value="InterPro"/>
</dbReference>